<dbReference type="PANTHER" id="PTHR11774">
    <property type="entry name" value="GERANYLGERANYL TRANSFERASE TYPE BETA SUBUNIT"/>
    <property type="match status" value="1"/>
</dbReference>
<evidence type="ECO:0000256" key="2">
    <source>
        <dbReference type="ARBA" id="ARBA00022602"/>
    </source>
</evidence>
<reference evidence="10 11" key="1">
    <citation type="submission" date="2014-04" db="EMBL/GenBank/DDBJ databases">
        <title>A new species of microsporidia sheds light on the evolution of extreme parasitism.</title>
        <authorList>
            <person name="Haag K.L."/>
            <person name="James T.Y."/>
            <person name="Larsson R."/>
            <person name="Schaer T.M."/>
            <person name="Refardt D."/>
            <person name="Pombert J.-F."/>
            <person name="Ebert D."/>
        </authorList>
    </citation>
    <scope>NUCLEOTIDE SEQUENCE [LARGE SCALE GENOMIC DNA]</scope>
    <source>
        <strain evidence="10 11">UGP3</strain>
        <tissue evidence="10">Spores</tissue>
    </source>
</reference>
<evidence type="ECO:0000256" key="4">
    <source>
        <dbReference type="ARBA" id="ARBA00022723"/>
    </source>
</evidence>
<keyword evidence="11" id="KW-1185">Reference proteome</keyword>
<proteinExistence type="inferred from homology"/>
<evidence type="ECO:0000256" key="7">
    <source>
        <dbReference type="ARBA" id="ARBA00047658"/>
    </source>
</evidence>
<comment type="catalytic activity">
    <reaction evidence="7 8">
        <text>geranylgeranyl diphosphate + L-cysteinyl-[protein] = S-geranylgeranyl-L-cysteinyl-[protein] + diphosphate</text>
        <dbReference type="Rhea" id="RHEA:21240"/>
        <dbReference type="Rhea" id="RHEA-COMP:10131"/>
        <dbReference type="Rhea" id="RHEA-COMP:11537"/>
        <dbReference type="ChEBI" id="CHEBI:29950"/>
        <dbReference type="ChEBI" id="CHEBI:33019"/>
        <dbReference type="ChEBI" id="CHEBI:57533"/>
        <dbReference type="ChEBI" id="CHEBI:86021"/>
        <dbReference type="EC" id="2.5.1.60"/>
    </reaction>
</comment>
<dbReference type="CDD" id="cd02894">
    <property type="entry name" value="GGTase-II"/>
    <property type="match status" value="1"/>
</dbReference>
<keyword evidence="6 8" id="KW-0862">Zinc</keyword>
<dbReference type="InterPro" id="IPR001330">
    <property type="entry name" value="Prenyltrans"/>
</dbReference>
<dbReference type="RefSeq" id="XP_013238794.1">
    <property type="nucleotide sequence ID" value="XM_013383340.1"/>
</dbReference>
<organism evidence="10 11">
    <name type="scientific">Mitosporidium daphniae</name>
    <dbReference type="NCBI Taxonomy" id="1485682"/>
    <lineage>
        <taxon>Eukaryota</taxon>
        <taxon>Fungi</taxon>
        <taxon>Fungi incertae sedis</taxon>
        <taxon>Microsporidia</taxon>
        <taxon>Mitosporidium</taxon>
    </lineage>
</organism>
<dbReference type="EMBL" id="JMKJ01000091">
    <property type="protein sequence ID" value="KGG52358.1"/>
    <property type="molecule type" value="Genomic_DNA"/>
</dbReference>
<keyword evidence="2 8" id="KW-0637">Prenyltransferase</keyword>
<evidence type="ECO:0000256" key="5">
    <source>
        <dbReference type="ARBA" id="ARBA00022737"/>
    </source>
</evidence>
<evidence type="ECO:0000256" key="6">
    <source>
        <dbReference type="ARBA" id="ARBA00022833"/>
    </source>
</evidence>
<evidence type="ECO:0000313" key="11">
    <source>
        <dbReference type="Proteomes" id="UP000029725"/>
    </source>
</evidence>
<dbReference type="OrthoDB" id="5428259at2759"/>
<gene>
    <name evidence="10" type="ORF">DI09_182p30</name>
</gene>
<dbReference type="Pfam" id="PF00432">
    <property type="entry name" value="Prenyltrans"/>
    <property type="match status" value="1"/>
</dbReference>
<protein>
    <recommendedName>
        <fullName evidence="8">Geranylgeranyl transferase type-2 subunit beta</fullName>
        <ecNumber evidence="8">2.5.1.60</ecNumber>
    </recommendedName>
</protein>
<keyword evidence="3 8" id="KW-0808">Transferase</keyword>
<dbReference type="GeneID" id="25258757"/>
<evidence type="ECO:0000313" key="10">
    <source>
        <dbReference type="EMBL" id="KGG52358.1"/>
    </source>
</evidence>
<keyword evidence="5" id="KW-0677">Repeat</keyword>
<dbReference type="GO" id="GO:0005968">
    <property type="term" value="C:Rab-protein geranylgeranyltransferase complex"/>
    <property type="evidence" value="ECO:0007669"/>
    <property type="project" value="UniProtKB-UniRule"/>
</dbReference>
<keyword evidence="4 8" id="KW-0479">Metal-binding</keyword>
<comment type="similarity">
    <text evidence="1 8">Belongs to the protein prenyltransferase subunit beta family.</text>
</comment>
<evidence type="ECO:0000256" key="8">
    <source>
        <dbReference type="RuleBase" id="RU365076"/>
    </source>
</evidence>
<dbReference type="SUPFAM" id="SSF48239">
    <property type="entry name" value="Terpenoid cyclases/Protein prenyltransferases"/>
    <property type="match status" value="1"/>
</dbReference>
<dbReference type="AlphaFoldDB" id="A0A098VTG9"/>
<feature type="domain" description="Prenyltransferase alpha-alpha toroid" evidence="9">
    <location>
        <begin position="12"/>
        <end position="318"/>
    </location>
</feature>
<accession>A0A098VTG9</accession>
<evidence type="ECO:0000256" key="3">
    <source>
        <dbReference type="ARBA" id="ARBA00022679"/>
    </source>
</evidence>
<evidence type="ECO:0000256" key="1">
    <source>
        <dbReference type="ARBA" id="ARBA00010497"/>
    </source>
</evidence>
<dbReference type="InterPro" id="IPR045089">
    <property type="entry name" value="PGGT1B-like"/>
</dbReference>
<comment type="function">
    <text evidence="8">Catalyzes the transfer of a geranylgeranyl moiety from geranylgeranyl diphosphate to both cysteines of proteins with the C-terminal sequence -XXCC, -XCXC and -CCXX.</text>
</comment>
<comment type="cofactor">
    <cofactor evidence="8">
        <name>Zn(2+)</name>
        <dbReference type="ChEBI" id="CHEBI:29105"/>
    </cofactor>
    <text evidence="8">Binds 1 zinc ion per subunit.</text>
</comment>
<dbReference type="InterPro" id="IPR008930">
    <property type="entry name" value="Terpenoid_cyclase/PrenylTrfase"/>
</dbReference>
<dbReference type="VEuPathDB" id="MicrosporidiaDB:DI09_182p30"/>
<dbReference type="Proteomes" id="UP000029725">
    <property type="component" value="Unassembled WGS sequence"/>
</dbReference>
<dbReference type="InterPro" id="IPR026873">
    <property type="entry name" value="Ptb1"/>
</dbReference>
<dbReference type="HOGENOM" id="CLU_028946_3_0_1"/>
<dbReference type="Gene3D" id="1.50.10.20">
    <property type="match status" value="1"/>
</dbReference>
<dbReference type="GO" id="GO:0004663">
    <property type="term" value="F:Rab geranylgeranyltransferase activity"/>
    <property type="evidence" value="ECO:0007669"/>
    <property type="project" value="UniProtKB-UniRule"/>
</dbReference>
<name>A0A098VTG9_9MICR</name>
<evidence type="ECO:0000259" key="9">
    <source>
        <dbReference type="Pfam" id="PF00432"/>
    </source>
</evidence>
<dbReference type="EC" id="2.5.1.60" evidence="8"/>
<sequence>MAVDDKPTVLNISQHASFIDSYFDDSNDFLRVVEKISMSHIRMNVLYWATGTLSLIARDKLAARKNDVYSYVVSCWQPEIGGFSHVPNGEVSLLATLSAILVSIIIERFEGIFSDQISKASDGSWVGDCFGERDTRFTYAAFSILSLLGYDCVNDTERLKLSVSFVEKCRNNDIDGGFGAVPNAESHSGQVFCCISSLSIAHRYFGISQPRDDLLLRQWLAFRQDVKTGGFNGRPQKLVDVCYSWWVISSLAQLNSLQWIDKAACISFIMSCQDLDKGGFADRPEDAPDVYHTFFAICGLSLLGDSSIRCKINPVYCLPDDLLQRHFLHLKSQ</sequence>
<dbReference type="GO" id="GO:0046872">
    <property type="term" value="F:metal ion binding"/>
    <property type="evidence" value="ECO:0007669"/>
    <property type="project" value="UniProtKB-KW"/>
</dbReference>
<comment type="caution">
    <text evidence="10">The sequence shown here is derived from an EMBL/GenBank/DDBJ whole genome shotgun (WGS) entry which is preliminary data.</text>
</comment>
<dbReference type="PANTHER" id="PTHR11774:SF11">
    <property type="entry name" value="GERANYLGERANYL TRANSFERASE TYPE-2 SUBUNIT BETA"/>
    <property type="match status" value="1"/>
</dbReference>